<accession>A0A0G4IE46</accession>
<gene>
    <name evidence="2" type="ORF">Cvel_13610</name>
</gene>
<dbReference type="AlphaFoldDB" id="A0A0G4IE46"/>
<organism evidence="2">
    <name type="scientific">Chromera velia CCMP2878</name>
    <dbReference type="NCBI Taxonomy" id="1169474"/>
    <lineage>
        <taxon>Eukaryota</taxon>
        <taxon>Sar</taxon>
        <taxon>Alveolata</taxon>
        <taxon>Colpodellida</taxon>
        <taxon>Chromeraceae</taxon>
        <taxon>Chromera</taxon>
    </lineage>
</organism>
<dbReference type="VEuPathDB" id="CryptoDB:Cvel_13610"/>
<feature type="compositionally biased region" description="Pro residues" evidence="1">
    <location>
        <begin position="37"/>
        <end position="49"/>
    </location>
</feature>
<evidence type="ECO:0000313" key="2">
    <source>
        <dbReference type="EMBL" id="CEM55516.1"/>
    </source>
</evidence>
<evidence type="ECO:0000256" key="1">
    <source>
        <dbReference type="SAM" id="MobiDB-lite"/>
    </source>
</evidence>
<name>A0A0G4IE46_9ALVE</name>
<protein>
    <submittedName>
        <fullName evidence="2">Uncharacterized protein</fullName>
    </submittedName>
</protein>
<dbReference type="EMBL" id="CDMZ01005884">
    <property type="protein sequence ID" value="CEM55516.1"/>
    <property type="molecule type" value="Genomic_DNA"/>
</dbReference>
<proteinExistence type="predicted"/>
<feature type="region of interest" description="Disordered" evidence="1">
    <location>
        <begin position="1"/>
        <end position="119"/>
    </location>
</feature>
<reference evidence="2" key="1">
    <citation type="submission" date="2014-11" db="EMBL/GenBank/DDBJ databases">
        <authorList>
            <person name="Otto D Thomas"/>
            <person name="Naeem Raeece"/>
        </authorList>
    </citation>
    <scope>NUCLEOTIDE SEQUENCE</scope>
</reference>
<feature type="compositionally biased region" description="Gly residues" evidence="1">
    <location>
        <begin position="105"/>
        <end position="117"/>
    </location>
</feature>
<sequence length="130" mass="13671">MHVCVRIPRLQPHPLVRPPPQLTPLSRRKEGASPPSKAGPPPTLSPLPPHRSILVQQQEGEKEAGPLPIRYSSPRTVLLGLQQQSETGDRRPGLPGEAPLEEGGAEGGGHRILGGGGGDREAVHLLGVGV</sequence>